<keyword evidence="8" id="KW-1185">Reference proteome</keyword>
<evidence type="ECO:0000313" key="8">
    <source>
        <dbReference type="Proteomes" id="UP000277671"/>
    </source>
</evidence>
<dbReference type="InterPro" id="IPR051601">
    <property type="entry name" value="Serine_prot/Carboxylest_S33"/>
</dbReference>
<feature type="domain" description="AB hydrolase-1" evidence="6">
    <location>
        <begin position="101"/>
        <end position="481"/>
    </location>
</feature>
<dbReference type="InterPro" id="IPR000073">
    <property type="entry name" value="AB_hydrolase_1"/>
</dbReference>
<reference evidence="7 8" key="1">
    <citation type="submission" date="2018-10" db="EMBL/GenBank/DDBJ databases">
        <title>Sequencing the genomes of 1000 actinobacteria strains.</title>
        <authorList>
            <person name="Klenk H.-P."/>
        </authorList>
    </citation>
    <scope>NUCLEOTIDE SEQUENCE [LARGE SCALE GENOMIC DNA]</scope>
    <source>
        <strain evidence="7 8">DSM 45175</strain>
    </source>
</reference>
<feature type="compositionally biased region" description="Basic and acidic residues" evidence="4">
    <location>
        <begin position="514"/>
        <end position="536"/>
    </location>
</feature>
<feature type="chain" id="PRO_5039195119" evidence="5">
    <location>
        <begin position="30"/>
        <end position="551"/>
    </location>
</feature>
<comment type="similarity">
    <text evidence="1">Belongs to the peptidase S33 family.</text>
</comment>
<protein>
    <submittedName>
        <fullName evidence="7">Alpha/beta hydrolase family protein</fullName>
    </submittedName>
</protein>
<evidence type="ECO:0000256" key="4">
    <source>
        <dbReference type="SAM" id="MobiDB-lite"/>
    </source>
</evidence>
<dbReference type="RefSeq" id="WP_121157274.1">
    <property type="nucleotide sequence ID" value="NZ_RBKT01000001.1"/>
</dbReference>
<dbReference type="Gene3D" id="3.40.50.1820">
    <property type="entry name" value="alpha/beta hydrolase"/>
    <property type="match status" value="1"/>
</dbReference>
<evidence type="ECO:0000256" key="2">
    <source>
        <dbReference type="ARBA" id="ARBA00022729"/>
    </source>
</evidence>
<accession>A0A495JKX2</accession>
<dbReference type="SUPFAM" id="SSF53474">
    <property type="entry name" value="alpha/beta-Hydrolases"/>
    <property type="match status" value="1"/>
</dbReference>
<feature type="region of interest" description="Disordered" evidence="4">
    <location>
        <begin position="502"/>
        <end position="551"/>
    </location>
</feature>
<dbReference type="OrthoDB" id="4006962at2"/>
<gene>
    <name evidence="7" type="ORF">BDK92_3008</name>
</gene>
<dbReference type="EMBL" id="RBKT01000001">
    <property type="protein sequence ID" value="RKR88679.1"/>
    <property type="molecule type" value="Genomic_DNA"/>
</dbReference>
<dbReference type="AlphaFoldDB" id="A0A495JKX2"/>
<evidence type="ECO:0000259" key="6">
    <source>
        <dbReference type="Pfam" id="PF00561"/>
    </source>
</evidence>
<comment type="caution">
    <text evidence="7">The sequence shown here is derived from an EMBL/GenBank/DDBJ whole genome shotgun (WGS) entry which is preliminary data.</text>
</comment>
<dbReference type="Proteomes" id="UP000277671">
    <property type="component" value="Unassembled WGS sequence"/>
</dbReference>
<evidence type="ECO:0000256" key="5">
    <source>
        <dbReference type="SAM" id="SignalP"/>
    </source>
</evidence>
<name>A0A495JKX2_9ACTN</name>
<sequence length="551" mass="58984">MRRTIRTAVGVTAALVLVLGLAAPAGAVAGGAAEAGADTAVNGWRPPAVNWQPCPEQPDQVDLRCATLAVPVDWSRPRGATFPLAIAKRAATGPAATRIGPLLINPGGPGGSGVQAVIDRYERYGSPAVRSRFDLVGFDPRGVGRSNPIRCSATLLAAQPFFVPSDQHEYRELVAHNHRLYDNCRAHTGPLFDHVDSVSVAHDMDAIRAALGARQISYFGVSYGTLMGQMYAERYPDRVRALVLNSTMDHSLGIGAFVRTESVGAENSFTQFVAWCEQDSGCALHGRDVPGLFASLMRRAEAGTLVEPESGRNLSWLDLSSLALNAFYGPRWSGLAEQLAAMADSPPARDGSSTGRERLAGQGDAVADELVEYPMPVFCQDWALPVGSLSEFQRYMALARSTAPNMRGSAPAIMATSVCLDWKGAVNNPQHRLRVRTDLPLLVINSHHDPVTPWEWAVNVADQLGRHGRLVGYAGWGHGVHPGTPCTNSHIDRYLIDRTLPPPGATCAAPEPTAKPDAKPSAEPETERGPEAERRTGPSAPAQPAWSTRLS</sequence>
<organism evidence="7 8">
    <name type="scientific">Micromonospora pisi</name>
    <dbReference type="NCBI Taxonomy" id="589240"/>
    <lineage>
        <taxon>Bacteria</taxon>
        <taxon>Bacillati</taxon>
        <taxon>Actinomycetota</taxon>
        <taxon>Actinomycetes</taxon>
        <taxon>Micromonosporales</taxon>
        <taxon>Micromonosporaceae</taxon>
        <taxon>Micromonospora</taxon>
    </lineage>
</organism>
<dbReference type="PANTHER" id="PTHR43248">
    <property type="entry name" value="2-SUCCINYL-6-HYDROXY-2,4-CYCLOHEXADIENE-1-CARBOXYLATE SYNTHASE"/>
    <property type="match status" value="1"/>
</dbReference>
<keyword evidence="2 5" id="KW-0732">Signal</keyword>
<evidence type="ECO:0000256" key="1">
    <source>
        <dbReference type="ARBA" id="ARBA00010088"/>
    </source>
</evidence>
<dbReference type="InterPro" id="IPR029058">
    <property type="entry name" value="AB_hydrolase_fold"/>
</dbReference>
<evidence type="ECO:0000313" key="7">
    <source>
        <dbReference type="EMBL" id="RKR88679.1"/>
    </source>
</evidence>
<evidence type="ECO:0000256" key="3">
    <source>
        <dbReference type="ARBA" id="ARBA00022801"/>
    </source>
</evidence>
<dbReference type="PANTHER" id="PTHR43248:SF29">
    <property type="entry name" value="TRIPEPTIDYL AMINOPEPTIDASE"/>
    <property type="match status" value="1"/>
</dbReference>
<keyword evidence="3 7" id="KW-0378">Hydrolase</keyword>
<feature type="signal peptide" evidence="5">
    <location>
        <begin position="1"/>
        <end position="29"/>
    </location>
</feature>
<dbReference type="GO" id="GO:0016787">
    <property type="term" value="F:hydrolase activity"/>
    <property type="evidence" value="ECO:0007669"/>
    <property type="project" value="UniProtKB-KW"/>
</dbReference>
<proteinExistence type="inferred from homology"/>
<dbReference type="Pfam" id="PF00561">
    <property type="entry name" value="Abhydrolase_1"/>
    <property type="match status" value="1"/>
</dbReference>